<dbReference type="Gene3D" id="2.30.30.40">
    <property type="entry name" value="SH3 Domains"/>
    <property type="match status" value="3"/>
</dbReference>
<evidence type="ECO:0000259" key="5">
    <source>
        <dbReference type="PROSITE" id="PS50851"/>
    </source>
</evidence>
<protein>
    <recommendedName>
        <fullName evidence="2">Chemotaxis protein CheW</fullName>
    </recommendedName>
</protein>
<name>A0ABP9HDE1_9ACTN</name>
<comment type="subcellular location">
    <subcellularLocation>
        <location evidence="1">Cytoplasm</location>
    </subcellularLocation>
</comment>
<evidence type="ECO:0000313" key="6">
    <source>
        <dbReference type="EMBL" id="GAA4968054.1"/>
    </source>
</evidence>
<reference evidence="7" key="1">
    <citation type="journal article" date="2019" name="Int. J. Syst. Evol. Microbiol.">
        <title>The Global Catalogue of Microorganisms (GCM) 10K type strain sequencing project: providing services to taxonomists for standard genome sequencing and annotation.</title>
        <authorList>
            <consortium name="The Broad Institute Genomics Platform"/>
            <consortium name="The Broad Institute Genome Sequencing Center for Infectious Disease"/>
            <person name="Wu L."/>
            <person name="Ma J."/>
        </authorList>
    </citation>
    <scope>NUCLEOTIDE SEQUENCE [LARGE SCALE GENOMIC DNA]</scope>
    <source>
        <strain evidence="7">JCM 18126</strain>
    </source>
</reference>
<dbReference type="SMART" id="SM00260">
    <property type="entry name" value="CheW"/>
    <property type="match status" value="3"/>
</dbReference>
<organism evidence="6 7">
    <name type="scientific">Kineococcus glutinatus</name>
    <dbReference type="NCBI Taxonomy" id="1070872"/>
    <lineage>
        <taxon>Bacteria</taxon>
        <taxon>Bacillati</taxon>
        <taxon>Actinomycetota</taxon>
        <taxon>Actinomycetes</taxon>
        <taxon>Kineosporiales</taxon>
        <taxon>Kineosporiaceae</taxon>
        <taxon>Kineococcus</taxon>
    </lineage>
</organism>
<dbReference type="PANTHER" id="PTHR22617">
    <property type="entry name" value="CHEMOTAXIS SENSOR HISTIDINE KINASE-RELATED"/>
    <property type="match status" value="1"/>
</dbReference>
<evidence type="ECO:0000256" key="1">
    <source>
        <dbReference type="ARBA" id="ARBA00004496"/>
    </source>
</evidence>
<gene>
    <name evidence="6" type="ORF">GCM10023225_08100</name>
</gene>
<evidence type="ECO:0000256" key="3">
    <source>
        <dbReference type="ARBA" id="ARBA00022490"/>
    </source>
</evidence>
<evidence type="ECO:0000256" key="2">
    <source>
        <dbReference type="ARBA" id="ARBA00021483"/>
    </source>
</evidence>
<evidence type="ECO:0000256" key="4">
    <source>
        <dbReference type="SAM" id="MobiDB-lite"/>
    </source>
</evidence>
<dbReference type="RefSeq" id="WP_345711079.1">
    <property type="nucleotide sequence ID" value="NZ_BAABIL010000101.1"/>
</dbReference>
<evidence type="ECO:0000313" key="7">
    <source>
        <dbReference type="Proteomes" id="UP001501195"/>
    </source>
</evidence>
<dbReference type="InterPro" id="IPR036061">
    <property type="entry name" value="CheW-like_dom_sf"/>
</dbReference>
<feature type="compositionally biased region" description="Low complexity" evidence="4">
    <location>
        <begin position="30"/>
        <end position="49"/>
    </location>
</feature>
<dbReference type="SUPFAM" id="SSF50341">
    <property type="entry name" value="CheW-like"/>
    <property type="match status" value="3"/>
</dbReference>
<feature type="domain" description="CheW-like" evidence="5">
    <location>
        <begin position="228"/>
        <end position="376"/>
    </location>
</feature>
<sequence length="558" mass="59527">MSTIDTTVQDLGDADVLDGTLAADPRDGDAAPGVPAPRHAPSDAADTGGAQDGDGGESTDYVTFEMAGESYAVHMERVQEIIRMSELIRVPLGPPALEGLANLRGRVLPVVNLRRCCGLPSTEHDEATRIVVIAAGGATLGLVVDRVTAVVSVEPDQLEPADGVQSTVRSELLAGVLKHDGRRMTTILDVQHLVRAEFAALARTATAGATSGTWTPSADGGEDDTDDTLELVSFAVDGQEYALPIDRVQEIVQAPERITAVPNAAERVLGVMDLRGGLLPVVSLRRVFGMEVTPLQPHNRIVVITVERDGRSGLVGVVMDTVREVLRVPAALVGALPHVVSGGGTCREVESVCRLEDGRRLVSVLAADALVDADVADLAEAGTPELTTTEEDDLVDDGRGDDELLVVFRLQGEEYCVNVDAVQEIIRVPDNLIRVPRTLDFVEGLVNLRGAVLPVVDLRTRLGLDRSERDERQRIVVLIIDGIRTGFVVDSVAEVLKVANTELEAAPQLSEEQAKVVTRVANLPRTSRMLLVLEPDQLLGREQIAALAEEASLSRKAA</sequence>
<comment type="caution">
    <text evidence="6">The sequence shown here is derived from an EMBL/GenBank/DDBJ whole genome shotgun (WGS) entry which is preliminary data.</text>
</comment>
<keyword evidence="3" id="KW-0963">Cytoplasm</keyword>
<dbReference type="EMBL" id="BAABIL010000101">
    <property type="protein sequence ID" value="GAA4968054.1"/>
    <property type="molecule type" value="Genomic_DNA"/>
</dbReference>
<dbReference type="Proteomes" id="UP001501195">
    <property type="component" value="Unassembled WGS sequence"/>
</dbReference>
<feature type="domain" description="CheW-like" evidence="5">
    <location>
        <begin position="402"/>
        <end position="544"/>
    </location>
</feature>
<feature type="domain" description="CheW-like" evidence="5">
    <location>
        <begin position="58"/>
        <end position="199"/>
    </location>
</feature>
<proteinExistence type="predicted"/>
<keyword evidence="7" id="KW-1185">Reference proteome</keyword>
<feature type="region of interest" description="Disordered" evidence="4">
    <location>
        <begin position="18"/>
        <end position="60"/>
    </location>
</feature>
<dbReference type="InterPro" id="IPR002545">
    <property type="entry name" value="CheW-lke_dom"/>
</dbReference>
<dbReference type="InterPro" id="IPR039315">
    <property type="entry name" value="CheW"/>
</dbReference>
<accession>A0ABP9HDE1</accession>
<dbReference type="PANTHER" id="PTHR22617:SF45">
    <property type="entry name" value="CHEMOTAXIS PROTEIN CHEW"/>
    <property type="match status" value="1"/>
</dbReference>
<dbReference type="Gene3D" id="2.40.50.180">
    <property type="entry name" value="CheA-289, Domain 4"/>
    <property type="match status" value="3"/>
</dbReference>
<dbReference type="Pfam" id="PF01584">
    <property type="entry name" value="CheW"/>
    <property type="match status" value="3"/>
</dbReference>
<dbReference type="PROSITE" id="PS50851">
    <property type="entry name" value="CHEW"/>
    <property type="match status" value="3"/>
</dbReference>